<dbReference type="AlphaFoldDB" id="A0AAV4WN06"/>
<dbReference type="Proteomes" id="UP001054945">
    <property type="component" value="Unassembled WGS sequence"/>
</dbReference>
<proteinExistence type="predicted"/>
<evidence type="ECO:0000313" key="2">
    <source>
        <dbReference type="Proteomes" id="UP001054945"/>
    </source>
</evidence>
<gene>
    <name evidence="1" type="ORF">CEXT_299261</name>
</gene>
<comment type="caution">
    <text evidence="1">The sequence shown here is derived from an EMBL/GenBank/DDBJ whole genome shotgun (WGS) entry which is preliminary data.</text>
</comment>
<sequence length="89" mass="9993">MKPLSSYRHEFNKFRKLFVVLPPSLLAFLEACAKQFGNSCTGVDFEATFDQFMRINVARCENFEVCRCLTFPVGVGSVAKGHKVLLANT</sequence>
<accession>A0AAV4WN06</accession>
<organism evidence="1 2">
    <name type="scientific">Caerostris extrusa</name>
    <name type="common">Bark spider</name>
    <name type="synonym">Caerostris bankana</name>
    <dbReference type="NCBI Taxonomy" id="172846"/>
    <lineage>
        <taxon>Eukaryota</taxon>
        <taxon>Metazoa</taxon>
        <taxon>Ecdysozoa</taxon>
        <taxon>Arthropoda</taxon>
        <taxon>Chelicerata</taxon>
        <taxon>Arachnida</taxon>
        <taxon>Araneae</taxon>
        <taxon>Araneomorphae</taxon>
        <taxon>Entelegynae</taxon>
        <taxon>Araneoidea</taxon>
        <taxon>Araneidae</taxon>
        <taxon>Caerostris</taxon>
    </lineage>
</organism>
<protein>
    <submittedName>
        <fullName evidence="1">Uncharacterized protein</fullName>
    </submittedName>
</protein>
<reference evidence="1 2" key="1">
    <citation type="submission" date="2021-06" db="EMBL/GenBank/DDBJ databases">
        <title>Caerostris extrusa draft genome.</title>
        <authorList>
            <person name="Kono N."/>
            <person name="Arakawa K."/>
        </authorList>
    </citation>
    <scope>NUCLEOTIDE SEQUENCE [LARGE SCALE GENOMIC DNA]</scope>
</reference>
<dbReference type="EMBL" id="BPLR01016306">
    <property type="protein sequence ID" value="GIY82923.1"/>
    <property type="molecule type" value="Genomic_DNA"/>
</dbReference>
<name>A0AAV4WN06_CAEEX</name>
<keyword evidence="2" id="KW-1185">Reference proteome</keyword>
<evidence type="ECO:0000313" key="1">
    <source>
        <dbReference type="EMBL" id="GIY82923.1"/>
    </source>
</evidence>